<comment type="caution">
    <text evidence="1">The sequence shown here is derived from an EMBL/GenBank/DDBJ whole genome shotgun (WGS) entry which is preliminary data.</text>
</comment>
<reference evidence="1" key="1">
    <citation type="journal article" date="2021" name="G3 (Bethesda)">
        <title>Genomic diversity, chromosomal rearrangements, and interspecies hybridization in the ogataea polymorpha species complex.</title>
        <authorList>
            <person name="Hanson S.J."/>
            <person name="Cinneide E.O."/>
            <person name="Salzberg L.I."/>
            <person name="Wolfe K.H."/>
            <person name="McGowan J."/>
            <person name="Fitzpatrick D.A."/>
            <person name="Matlin K."/>
        </authorList>
    </citation>
    <scope>NUCLEOTIDE SEQUENCE</scope>
    <source>
        <strain evidence="1">83-405-1</strain>
    </source>
</reference>
<organism evidence="1 2">
    <name type="scientific">Ogataea haglerorum</name>
    <dbReference type="NCBI Taxonomy" id="1937702"/>
    <lineage>
        <taxon>Eukaryota</taxon>
        <taxon>Fungi</taxon>
        <taxon>Dikarya</taxon>
        <taxon>Ascomycota</taxon>
        <taxon>Saccharomycotina</taxon>
        <taxon>Pichiomycetes</taxon>
        <taxon>Pichiales</taxon>
        <taxon>Pichiaceae</taxon>
        <taxon>Ogataea</taxon>
    </lineage>
</organism>
<dbReference type="InterPro" id="IPR006995">
    <property type="entry name" value="ATP_synth_F0_jsu"/>
</dbReference>
<evidence type="ECO:0000313" key="2">
    <source>
        <dbReference type="Proteomes" id="UP000738402"/>
    </source>
</evidence>
<gene>
    <name evidence="1" type="ORF">KL933_002982</name>
</gene>
<sequence length="107" mass="12039">MEKMSDEMDDDTCCNWWLFKYDCTAPTELMSPKLTVNPRNAPKSTVYALRPPSGYSISSSSNCTSSNNAVGLTFYGVAKIQNAMMDTAEFINDPRHPRFKKGDLEKK</sequence>
<dbReference type="AlphaFoldDB" id="A0AAN6D671"/>
<proteinExistence type="predicted"/>
<dbReference type="GO" id="GO:0015078">
    <property type="term" value="F:proton transmembrane transporter activity"/>
    <property type="evidence" value="ECO:0007669"/>
    <property type="project" value="InterPro"/>
</dbReference>
<dbReference type="Pfam" id="PF04911">
    <property type="entry name" value="ATP-synt_J"/>
    <property type="match status" value="1"/>
</dbReference>
<protein>
    <submittedName>
        <fullName evidence="1">Uncharacterized protein</fullName>
    </submittedName>
</protein>
<name>A0AAN6D671_9ASCO</name>
<dbReference type="GO" id="GO:0045259">
    <property type="term" value="C:proton-transporting ATP synthase complex"/>
    <property type="evidence" value="ECO:0007669"/>
    <property type="project" value="InterPro"/>
</dbReference>
<dbReference type="Proteomes" id="UP000738402">
    <property type="component" value="Unassembled WGS sequence"/>
</dbReference>
<evidence type="ECO:0000313" key="1">
    <source>
        <dbReference type="EMBL" id="KAG7727273.1"/>
    </source>
</evidence>
<accession>A0AAN6D671</accession>
<dbReference type="GO" id="GO:0015986">
    <property type="term" value="P:proton motive force-driven ATP synthesis"/>
    <property type="evidence" value="ECO:0007669"/>
    <property type="project" value="InterPro"/>
</dbReference>
<dbReference type="EMBL" id="JAHLUH010000007">
    <property type="protein sequence ID" value="KAG7727273.1"/>
    <property type="molecule type" value="Genomic_DNA"/>
</dbReference>